<keyword evidence="3" id="KW-1185">Reference proteome</keyword>
<comment type="caution">
    <text evidence="2">The sequence shown here is derived from an EMBL/GenBank/DDBJ whole genome shotgun (WGS) entry which is preliminary data.</text>
</comment>
<dbReference type="EMBL" id="SRLO01001166">
    <property type="protein sequence ID" value="TNN40708.1"/>
    <property type="molecule type" value="Genomic_DNA"/>
</dbReference>
<dbReference type="PANTHER" id="PTHR22903">
    <property type="entry name" value="PLEKHH PROTEIN"/>
    <property type="match status" value="1"/>
</dbReference>
<dbReference type="OrthoDB" id="6285196at2759"/>
<gene>
    <name evidence="2" type="primary">plekhh1_2</name>
    <name evidence="2" type="ORF">EYF80_049125</name>
</gene>
<accession>A0A4Z2FHL0</accession>
<reference evidence="2 3" key="1">
    <citation type="submission" date="2019-03" db="EMBL/GenBank/DDBJ databases">
        <title>First draft genome of Liparis tanakae, snailfish: a comprehensive survey of snailfish specific genes.</title>
        <authorList>
            <person name="Kim W."/>
            <person name="Song I."/>
            <person name="Jeong J.-H."/>
            <person name="Kim D."/>
            <person name="Kim S."/>
            <person name="Ryu S."/>
            <person name="Song J.Y."/>
            <person name="Lee S.K."/>
        </authorList>
    </citation>
    <scope>NUCLEOTIDE SEQUENCE [LARGE SCALE GENOMIC DNA]</scope>
    <source>
        <tissue evidence="2">Muscle</tissue>
    </source>
</reference>
<dbReference type="PANTHER" id="PTHR22903:SF4">
    <property type="entry name" value="PLECKSTRIN HOMOLOGY DOMAIN-CONTAINING FAMILY H MEMBER 1"/>
    <property type="match status" value="1"/>
</dbReference>
<protein>
    <submittedName>
        <fullName evidence="2">Pleckstrin y domain-containing family H member 1</fullName>
    </submittedName>
</protein>
<dbReference type="InterPro" id="IPR011993">
    <property type="entry name" value="PH-like_dom_sf"/>
</dbReference>
<evidence type="ECO:0000313" key="2">
    <source>
        <dbReference type="EMBL" id="TNN40708.1"/>
    </source>
</evidence>
<evidence type="ECO:0000256" key="1">
    <source>
        <dbReference type="ARBA" id="ARBA00022737"/>
    </source>
</evidence>
<organism evidence="2 3">
    <name type="scientific">Liparis tanakae</name>
    <name type="common">Tanaka's snailfish</name>
    <dbReference type="NCBI Taxonomy" id="230148"/>
    <lineage>
        <taxon>Eukaryota</taxon>
        <taxon>Metazoa</taxon>
        <taxon>Chordata</taxon>
        <taxon>Craniata</taxon>
        <taxon>Vertebrata</taxon>
        <taxon>Euteleostomi</taxon>
        <taxon>Actinopterygii</taxon>
        <taxon>Neopterygii</taxon>
        <taxon>Teleostei</taxon>
        <taxon>Neoteleostei</taxon>
        <taxon>Acanthomorphata</taxon>
        <taxon>Eupercaria</taxon>
        <taxon>Perciformes</taxon>
        <taxon>Cottioidei</taxon>
        <taxon>Cottales</taxon>
        <taxon>Liparidae</taxon>
        <taxon>Liparis</taxon>
    </lineage>
</organism>
<keyword evidence="1" id="KW-0677">Repeat</keyword>
<dbReference type="AlphaFoldDB" id="A0A4Z2FHL0"/>
<evidence type="ECO:0000313" key="3">
    <source>
        <dbReference type="Proteomes" id="UP000314294"/>
    </source>
</evidence>
<name>A0A4Z2FHL0_9TELE</name>
<sequence length="168" mass="18531">MLRGCSAPECVRIYLTVARKWPLFGARLFSAKPLPPSPVEQSQVWLAVNEDGHTLATHSYQSVITFGGCRDDFMVVTSQQREPGGGRKSAEKQVYAMAKPKILELTLLMASYINHWNLGLPLAASLQPPGQWDVDSKHFPAMNYTTKGPTLLVCISNVGRSTETSPRD</sequence>
<dbReference type="Proteomes" id="UP000314294">
    <property type="component" value="Unassembled WGS sequence"/>
</dbReference>
<proteinExistence type="predicted"/>
<dbReference type="Gene3D" id="2.30.29.30">
    <property type="entry name" value="Pleckstrin-homology domain (PH domain)/Phosphotyrosine-binding domain (PTB)"/>
    <property type="match status" value="1"/>
</dbReference>